<evidence type="ECO:0000313" key="2">
    <source>
        <dbReference type="EMBL" id="TKR74467.1"/>
    </source>
</evidence>
<dbReference type="AlphaFoldDB" id="A0A4U5MWT6"/>
<sequence>MTCCRCCRRRRRKPAGSDGSGGAREEAVVSVVVAAAPGIPVVAAVVVWMEIYCVVFVVVNHQSTLAVMDGWLRLVVCVVDFVAEIGVYCGGAAAMIWRDGRWRGEWPAVGKSLAVGSIESCRGLVVAGDARSALRRRWRR</sequence>
<keyword evidence="1" id="KW-0472">Membrane</keyword>
<keyword evidence="1" id="KW-1133">Transmembrane helix</keyword>
<proteinExistence type="predicted"/>
<feature type="transmembrane region" description="Helical" evidence="1">
    <location>
        <begin position="39"/>
        <end position="59"/>
    </location>
</feature>
<dbReference type="EMBL" id="RCHU01001170">
    <property type="protein sequence ID" value="TKR74467.1"/>
    <property type="molecule type" value="Genomic_DNA"/>
</dbReference>
<gene>
    <name evidence="2" type="ORF">D5086_0000295000</name>
</gene>
<accession>A0A4U5MWT6</accession>
<reference evidence="2" key="1">
    <citation type="submission" date="2018-10" db="EMBL/GenBank/DDBJ databases">
        <title>Population genomic analysis revealed the cold adaptation of white poplar.</title>
        <authorList>
            <person name="Liu Y.-J."/>
        </authorList>
    </citation>
    <scope>NUCLEOTIDE SEQUENCE [LARGE SCALE GENOMIC DNA]</scope>
    <source>
        <strain evidence="2">PAL-ZL1</strain>
    </source>
</reference>
<name>A0A4U5MWT6_POPAL</name>
<feature type="transmembrane region" description="Helical" evidence="1">
    <location>
        <begin position="71"/>
        <end position="97"/>
    </location>
</feature>
<keyword evidence="1" id="KW-0812">Transmembrane</keyword>
<comment type="caution">
    <text evidence="2">The sequence shown here is derived from an EMBL/GenBank/DDBJ whole genome shotgun (WGS) entry which is preliminary data.</text>
</comment>
<evidence type="ECO:0000256" key="1">
    <source>
        <dbReference type="SAM" id="Phobius"/>
    </source>
</evidence>
<protein>
    <submittedName>
        <fullName evidence="2">Uncharacterized protein</fullName>
    </submittedName>
</protein>
<organism evidence="2">
    <name type="scientific">Populus alba</name>
    <name type="common">White poplar</name>
    <dbReference type="NCBI Taxonomy" id="43335"/>
    <lineage>
        <taxon>Eukaryota</taxon>
        <taxon>Viridiplantae</taxon>
        <taxon>Streptophyta</taxon>
        <taxon>Embryophyta</taxon>
        <taxon>Tracheophyta</taxon>
        <taxon>Spermatophyta</taxon>
        <taxon>Magnoliopsida</taxon>
        <taxon>eudicotyledons</taxon>
        <taxon>Gunneridae</taxon>
        <taxon>Pentapetalae</taxon>
        <taxon>rosids</taxon>
        <taxon>fabids</taxon>
        <taxon>Malpighiales</taxon>
        <taxon>Salicaceae</taxon>
        <taxon>Saliceae</taxon>
        <taxon>Populus</taxon>
    </lineage>
</organism>